<dbReference type="Pfam" id="PF21083">
    <property type="entry name" value="ZapC_N"/>
    <property type="match status" value="1"/>
</dbReference>
<sequence length="188" mass="21234">MKFTPGQEWTWGFAKEGNDERLIINLVSDEGVRYCFRTLYKRSDLAVLPKNGESLCIEDACLLTDFQEGLYSINVNKDEVCLDLGLNAVACSRFVRSPNPSGRFFLPFGNKQYIKRGQVVSLYGKAGGIGDFFVLDEIPDGNVYRLMLLNREWDLGMHLLKVGAMLRVSADRICAFRSIKGTRTARYA</sequence>
<accession>E8LJ68</accession>
<evidence type="ECO:0000313" key="3">
    <source>
        <dbReference type="Proteomes" id="UP000018458"/>
    </source>
</evidence>
<protein>
    <recommendedName>
        <fullName evidence="1">Cell-division protein ZapC N-terminal domain-containing protein</fullName>
    </recommendedName>
</protein>
<organism evidence="2 3">
    <name type="scientific">Succinatimonas hippei (strain DSM 22608 / JCM 16073 / KCTC 15190 / YIT 12066)</name>
    <dbReference type="NCBI Taxonomy" id="762983"/>
    <lineage>
        <taxon>Bacteria</taxon>
        <taxon>Pseudomonadati</taxon>
        <taxon>Pseudomonadota</taxon>
        <taxon>Gammaproteobacteria</taxon>
        <taxon>Aeromonadales</taxon>
        <taxon>Succinivibrionaceae</taxon>
        <taxon>Succinatimonas</taxon>
    </lineage>
</organism>
<proteinExistence type="predicted"/>
<name>E8LJ68_SUCHY</name>
<dbReference type="AlphaFoldDB" id="E8LJ68"/>
<comment type="caution">
    <text evidence="2">The sequence shown here is derived from an EMBL/GenBank/DDBJ whole genome shotgun (WGS) entry which is preliminary data.</text>
</comment>
<dbReference type="EMBL" id="AEVO01000035">
    <property type="protein sequence ID" value="EFY07445.1"/>
    <property type="molecule type" value="Genomic_DNA"/>
</dbReference>
<reference evidence="2 3" key="1">
    <citation type="submission" date="2011-01" db="EMBL/GenBank/DDBJ databases">
        <authorList>
            <person name="Weinstock G."/>
            <person name="Sodergren E."/>
            <person name="Clifton S."/>
            <person name="Fulton L."/>
            <person name="Fulton B."/>
            <person name="Courtney L."/>
            <person name="Fronick C."/>
            <person name="Harrison M."/>
            <person name="Strong C."/>
            <person name="Farmer C."/>
            <person name="Delahaunty K."/>
            <person name="Markovic C."/>
            <person name="Hall O."/>
            <person name="Minx P."/>
            <person name="Tomlinson C."/>
            <person name="Mitreva M."/>
            <person name="Hou S."/>
            <person name="Chen J."/>
            <person name="Wollam A."/>
            <person name="Pepin K.H."/>
            <person name="Johnson M."/>
            <person name="Bhonagiri V."/>
            <person name="Zhang X."/>
            <person name="Suruliraj S."/>
            <person name="Warren W."/>
            <person name="Chinwalla A."/>
            <person name="Mardis E.R."/>
            <person name="Wilson R.K."/>
        </authorList>
    </citation>
    <scope>NUCLEOTIDE SEQUENCE [LARGE SCALE GENOMIC DNA]</scope>
    <source>
        <strain evidence="3">DSM 22608 / JCM 16073 / KCTC 15190 / YIT 12066</strain>
    </source>
</reference>
<keyword evidence="3" id="KW-1185">Reference proteome</keyword>
<gene>
    <name evidence="2" type="ORF">HMPREF9444_00743</name>
</gene>
<dbReference type="InterPro" id="IPR048373">
    <property type="entry name" value="ZapC_N"/>
</dbReference>
<dbReference type="RefSeq" id="WP_009142956.1">
    <property type="nucleotide sequence ID" value="NZ_GL830972.1"/>
</dbReference>
<evidence type="ECO:0000259" key="1">
    <source>
        <dbReference type="Pfam" id="PF21083"/>
    </source>
</evidence>
<dbReference type="Proteomes" id="UP000018458">
    <property type="component" value="Unassembled WGS sequence"/>
</dbReference>
<feature type="domain" description="Cell-division protein ZapC N-terminal" evidence="1">
    <location>
        <begin position="3"/>
        <end position="95"/>
    </location>
</feature>
<dbReference type="HOGENOM" id="CLU_1440368_0_0_6"/>
<evidence type="ECO:0000313" key="2">
    <source>
        <dbReference type="EMBL" id="EFY07445.1"/>
    </source>
</evidence>